<accession>A0A0F9C0S5</accession>
<organism evidence="1">
    <name type="scientific">marine sediment metagenome</name>
    <dbReference type="NCBI Taxonomy" id="412755"/>
    <lineage>
        <taxon>unclassified sequences</taxon>
        <taxon>metagenomes</taxon>
        <taxon>ecological metagenomes</taxon>
    </lineage>
</organism>
<evidence type="ECO:0000313" key="1">
    <source>
        <dbReference type="EMBL" id="KKL27749.1"/>
    </source>
</evidence>
<name>A0A0F9C0S5_9ZZZZ</name>
<comment type="caution">
    <text evidence="1">The sequence shown here is derived from an EMBL/GenBank/DDBJ whole genome shotgun (WGS) entry which is preliminary data.</text>
</comment>
<dbReference type="EMBL" id="LAZR01035350">
    <property type="protein sequence ID" value="KKL27749.1"/>
    <property type="molecule type" value="Genomic_DNA"/>
</dbReference>
<dbReference type="AlphaFoldDB" id="A0A0F9C0S5"/>
<gene>
    <name evidence="1" type="ORF">LCGC14_2382030</name>
</gene>
<reference evidence="1" key="1">
    <citation type="journal article" date="2015" name="Nature">
        <title>Complex archaea that bridge the gap between prokaryotes and eukaryotes.</title>
        <authorList>
            <person name="Spang A."/>
            <person name="Saw J.H."/>
            <person name="Jorgensen S.L."/>
            <person name="Zaremba-Niedzwiedzka K."/>
            <person name="Martijn J."/>
            <person name="Lind A.E."/>
            <person name="van Eijk R."/>
            <person name="Schleper C."/>
            <person name="Guy L."/>
            <person name="Ettema T.J."/>
        </authorList>
    </citation>
    <scope>NUCLEOTIDE SEQUENCE</scope>
</reference>
<proteinExistence type="predicted"/>
<protein>
    <submittedName>
        <fullName evidence="1">Uncharacterized protein</fullName>
    </submittedName>
</protein>
<sequence>MPQSKEVHKEYMKKRRAVEKGVNEVGITRIEFIQRELNDDDLIKGIDAAAVRFKDREARYERAYRYNQWRKGKEVAPAIAYALTYDREKTEEITQSLKDFNVSKRSDTESTALRLT</sequence>